<keyword evidence="2" id="KW-1185">Reference proteome</keyword>
<gene>
    <name evidence="1" type="ORF">NPIL_250791</name>
</gene>
<organism evidence="1 2">
    <name type="scientific">Nephila pilipes</name>
    <name type="common">Giant wood spider</name>
    <name type="synonym">Nephila maculata</name>
    <dbReference type="NCBI Taxonomy" id="299642"/>
    <lineage>
        <taxon>Eukaryota</taxon>
        <taxon>Metazoa</taxon>
        <taxon>Ecdysozoa</taxon>
        <taxon>Arthropoda</taxon>
        <taxon>Chelicerata</taxon>
        <taxon>Arachnida</taxon>
        <taxon>Araneae</taxon>
        <taxon>Araneomorphae</taxon>
        <taxon>Entelegynae</taxon>
        <taxon>Araneoidea</taxon>
        <taxon>Nephilidae</taxon>
        <taxon>Nephila</taxon>
    </lineage>
</organism>
<evidence type="ECO:0000313" key="2">
    <source>
        <dbReference type="Proteomes" id="UP000887013"/>
    </source>
</evidence>
<accession>A0A8X6PLM8</accession>
<reference evidence="1" key="1">
    <citation type="submission" date="2020-08" db="EMBL/GenBank/DDBJ databases">
        <title>Multicomponent nature underlies the extraordinary mechanical properties of spider dragline silk.</title>
        <authorList>
            <person name="Kono N."/>
            <person name="Nakamura H."/>
            <person name="Mori M."/>
            <person name="Yoshida Y."/>
            <person name="Ohtoshi R."/>
            <person name="Malay A.D."/>
            <person name="Moran D.A.P."/>
            <person name="Tomita M."/>
            <person name="Numata K."/>
            <person name="Arakawa K."/>
        </authorList>
    </citation>
    <scope>NUCLEOTIDE SEQUENCE</scope>
</reference>
<proteinExistence type="predicted"/>
<dbReference type="EMBL" id="BMAW01070410">
    <property type="protein sequence ID" value="GFT73104.1"/>
    <property type="molecule type" value="Genomic_DNA"/>
</dbReference>
<name>A0A8X6PLM8_NEPPI</name>
<evidence type="ECO:0000313" key="1">
    <source>
        <dbReference type="EMBL" id="GFT73104.1"/>
    </source>
</evidence>
<dbReference type="AlphaFoldDB" id="A0A8X6PLM8"/>
<dbReference type="Proteomes" id="UP000887013">
    <property type="component" value="Unassembled WGS sequence"/>
</dbReference>
<dbReference type="OrthoDB" id="6411352at2759"/>
<sequence>MRIPKEQTTYTYGARRGVSVNSKGGGEWNIQERKGGREVHIKSMMEGLLPGSIVNCIKLPALILLRFRRLTRDGGGGQPVLIIFQPHVSSAVDALMEEKDLMRRQLETADPLVHPTFQWPLNFPLRIM</sequence>
<protein>
    <submittedName>
        <fullName evidence="1">Uncharacterized protein</fullName>
    </submittedName>
</protein>
<comment type="caution">
    <text evidence="1">The sequence shown here is derived from an EMBL/GenBank/DDBJ whole genome shotgun (WGS) entry which is preliminary data.</text>
</comment>